<keyword evidence="2" id="KW-0732">Signal</keyword>
<dbReference type="GO" id="GO:0016829">
    <property type="term" value="F:lyase activity"/>
    <property type="evidence" value="ECO:0007669"/>
    <property type="project" value="UniProtKB-KW"/>
</dbReference>
<dbReference type="Gene3D" id="1.50.10.100">
    <property type="entry name" value="Chondroitin AC/alginate lyase"/>
    <property type="match status" value="1"/>
</dbReference>
<evidence type="ECO:0000256" key="1">
    <source>
        <dbReference type="ARBA" id="ARBA00004418"/>
    </source>
</evidence>
<dbReference type="Proteomes" id="UP000823933">
    <property type="component" value="Unassembled WGS sequence"/>
</dbReference>
<dbReference type="PANTHER" id="PTHR39210:SF1">
    <property type="entry name" value="HEPARIN-SULFATE LYASE"/>
    <property type="match status" value="1"/>
</dbReference>
<evidence type="ECO:0000313" key="8">
    <source>
        <dbReference type="Proteomes" id="UP000823933"/>
    </source>
</evidence>
<dbReference type="EMBL" id="DXHQ01000121">
    <property type="protein sequence ID" value="HIW09778.1"/>
    <property type="molecule type" value="Genomic_DNA"/>
</dbReference>
<feature type="domain" description="Heparinase II/III-like C-terminal" evidence="5">
    <location>
        <begin position="336"/>
        <end position="503"/>
    </location>
</feature>
<dbReference type="InterPro" id="IPR012480">
    <property type="entry name" value="Hepar_II_III_C"/>
</dbReference>
<protein>
    <submittedName>
        <fullName evidence="7">Heparinase II/III family protein</fullName>
    </submittedName>
</protein>
<dbReference type="SUPFAM" id="SSF48230">
    <property type="entry name" value="Chondroitin AC/alginate lyase"/>
    <property type="match status" value="1"/>
</dbReference>
<feature type="domain" description="Heparin-sulfate lyase N-terminal" evidence="6">
    <location>
        <begin position="29"/>
        <end position="283"/>
    </location>
</feature>
<name>A0A9D1QC31_9FIRM</name>
<keyword evidence="3" id="KW-0574">Periplasm</keyword>
<gene>
    <name evidence="7" type="ORF">H9890_10330</name>
</gene>
<organism evidence="7 8">
    <name type="scientific">Candidatus Faecalibacterium intestinigallinarum</name>
    <dbReference type="NCBI Taxonomy" id="2838581"/>
    <lineage>
        <taxon>Bacteria</taxon>
        <taxon>Bacillati</taxon>
        <taxon>Bacillota</taxon>
        <taxon>Clostridia</taxon>
        <taxon>Eubacteriales</taxon>
        <taxon>Oscillospiraceae</taxon>
        <taxon>Faecalibacterium</taxon>
    </lineage>
</organism>
<evidence type="ECO:0000256" key="3">
    <source>
        <dbReference type="ARBA" id="ARBA00022764"/>
    </source>
</evidence>
<evidence type="ECO:0000313" key="7">
    <source>
        <dbReference type="EMBL" id="HIW09778.1"/>
    </source>
</evidence>
<dbReference type="InterPro" id="IPR008929">
    <property type="entry name" value="Chondroitin_lyas"/>
</dbReference>
<accession>A0A9D1QC31</accession>
<reference evidence="7" key="2">
    <citation type="submission" date="2021-04" db="EMBL/GenBank/DDBJ databases">
        <authorList>
            <person name="Gilroy R."/>
        </authorList>
    </citation>
    <scope>NUCLEOTIDE SEQUENCE</scope>
    <source>
        <strain evidence="7">ChiHcolR34-3080</strain>
    </source>
</reference>
<proteinExistence type="predicted"/>
<dbReference type="PANTHER" id="PTHR39210">
    <property type="entry name" value="HEPARIN-SULFATE LYASE"/>
    <property type="match status" value="1"/>
</dbReference>
<evidence type="ECO:0000259" key="5">
    <source>
        <dbReference type="Pfam" id="PF07940"/>
    </source>
</evidence>
<evidence type="ECO:0000256" key="2">
    <source>
        <dbReference type="ARBA" id="ARBA00022729"/>
    </source>
</evidence>
<keyword evidence="4" id="KW-0456">Lyase</keyword>
<comment type="caution">
    <text evidence="7">The sequence shown here is derived from an EMBL/GenBank/DDBJ whole genome shotgun (WGS) entry which is preliminary data.</text>
</comment>
<dbReference type="Gene3D" id="2.70.98.70">
    <property type="match status" value="1"/>
</dbReference>
<dbReference type="GO" id="GO:0042597">
    <property type="term" value="C:periplasmic space"/>
    <property type="evidence" value="ECO:0007669"/>
    <property type="project" value="UniProtKB-SubCell"/>
</dbReference>
<dbReference type="Pfam" id="PF16889">
    <property type="entry name" value="Hepar_II_III_N"/>
    <property type="match status" value="1"/>
</dbReference>
<dbReference type="AlphaFoldDB" id="A0A9D1QC31"/>
<dbReference type="InterPro" id="IPR031680">
    <property type="entry name" value="Hepar_II_III_N"/>
</dbReference>
<evidence type="ECO:0000259" key="6">
    <source>
        <dbReference type="Pfam" id="PF16889"/>
    </source>
</evidence>
<sequence>MTRPTLWAEPAAAAEAVRRLCPDAAAAAVARAEEICARTFLFRDHWEMEPTCQPVHFDGPVQWDAVPAGDPEWTYALNRHTIFVNLGKAWRLTGRVRYLDAFAALLADWLSRVPHTPASESSTWRALEAGLRPENWLRAAALFGQALPEELRRRMDESLAEHGAYLEKAHGPFQRLSNWGAIQAHGLFLIGLRLGRTDWQDLALARLTENLRHAVGPDGVQWEQSPMYHCEVLHAALDTLLLAGQNGRSVPPELEEKARAMCRALAVWTAPDRTILPQGDSDVIDAGDLLAAGALLFADPLLAAAAGGPLCEETLWDFGPDAPARLAALPAAWPEEPSQALAASGNYILRSGWGREDTWIHFHAGSLGGGHGHADLLHIDVYHGGEAVLTDAGRLTYVDGEARRTLKSPAAHNTLRLDGCDFTQYQGTWSWGPIAQPLPAHARFAPGADCLAGGHLGYLAQGAAVERRLVFLKPDLLVGADIVRAPAGQSHRAEQFFRFGPGSLTAAGHAAFWQGGRTCAQLHWLSGQQAGLYDAPCAPAYNAPAKAPALRLEAGAAGTAALVWVLSLGGTCQAELLPVTTGAGEPVAPSAAGAVRIRRDGQTCTVLFSWQARAHEAGLLCAGGCEAHGCTAVFTPQHPQGLCLD</sequence>
<dbReference type="Pfam" id="PF07940">
    <property type="entry name" value="Hepar_II_III_C"/>
    <property type="match status" value="1"/>
</dbReference>
<comment type="subcellular location">
    <subcellularLocation>
        <location evidence="1">Periplasm</location>
    </subcellularLocation>
</comment>
<evidence type="ECO:0000256" key="4">
    <source>
        <dbReference type="ARBA" id="ARBA00023239"/>
    </source>
</evidence>
<reference evidence="7" key="1">
    <citation type="journal article" date="2021" name="PeerJ">
        <title>Extensive microbial diversity within the chicken gut microbiome revealed by metagenomics and culture.</title>
        <authorList>
            <person name="Gilroy R."/>
            <person name="Ravi A."/>
            <person name="Getino M."/>
            <person name="Pursley I."/>
            <person name="Horton D.L."/>
            <person name="Alikhan N.F."/>
            <person name="Baker D."/>
            <person name="Gharbi K."/>
            <person name="Hall N."/>
            <person name="Watson M."/>
            <person name="Adriaenssens E.M."/>
            <person name="Foster-Nyarko E."/>
            <person name="Jarju S."/>
            <person name="Secka A."/>
            <person name="Antonio M."/>
            <person name="Oren A."/>
            <person name="Chaudhuri R.R."/>
            <person name="La Ragione R."/>
            <person name="Hildebrand F."/>
            <person name="Pallen M.J."/>
        </authorList>
    </citation>
    <scope>NUCLEOTIDE SEQUENCE</scope>
    <source>
        <strain evidence="7">ChiHcolR34-3080</strain>
    </source>
</reference>